<protein>
    <recommendedName>
        <fullName evidence="3">Gag-pol polyprotein</fullName>
    </recommendedName>
</protein>
<keyword evidence="2" id="KW-1185">Reference proteome</keyword>
<evidence type="ECO:0000313" key="1">
    <source>
        <dbReference type="EMBL" id="WMV32375.1"/>
    </source>
</evidence>
<dbReference type="EMBL" id="CP133617">
    <property type="protein sequence ID" value="WMV32375.1"/>
    <property type="molecule type" value="Genomic_DNA"/>
</dbReference>
<gene>
    <name evidence="1" type="ORF">MTR67_025760</name>
</gene>
<reference evidence="1" key="1">
    <citation type="submission" date="2023-08" db="EMBL/GenBank/DDBJ databases">
        <title>A de novo genome assembly of Solanum verrucosum Schlechtendal, a Mexican diploid species geographically isolated from the other diploid A-genome species in potato relatives.</title>
        <authorList>
            <person name="Hosaka K."/>
        </authorList>
    </citation>
    <scope>NUCLEOTIDE SEQUENCE</scope>
    <source>
        <tissue evidence="1">Young leaves</tissue>
    </source>
</reference>
<evidence type="ECO:0000313" key="2">
    <source>
        <dbReference type="Proteomes" id="UP001234989"/>
    </source>
</evidence>
<proteinExistence type="predicted"/>
<dbReference type="Proteomes" id="UP001234989">
    <property type="component" value="Chromosome 6"/>
</dbReference>
<dbReference type="AlphaFoldDB" id="A0AAF0R0T5"/>
<organism evidence="1 2">
    <name type="scientific">Solanum verrucosum</name>
    <dbReference type="NCBI Taxonomy" id="315347"/>
    <lineage>
        <taxon>Eukaryota</taxon>
        <taxon>Viridiplantae</taxon>
        <taxon>Streptophyta</taxon>
        <taxon>Embryophyta</taxon>
        <taxon>Tracheophyta</taxon>
        <taxon>Spermatophyta</taxon>
        <taxon>Magnoliopsida</taxon>
        <taxon>eudicotyledons</taxon>
        <taxon>Gunneridae</taxon>
        <taxon>Pentapetalae</taxon>
        <taxon>asterids</taxon>
        <taxon>lamiids</taxon>
        <taxon>Solanales</taxon>
        <taxon>Solanaceae</taxon>
        <taxon>Solanoideae</taxon>
        <taxon>Solaneae</taxon>
        <taxon>Solanum</taxon>
    </lineage>
</organism>
<sequence>MSIQITLRSIPDLQFSKISGESSFSEDNSHEFLFNIFSPLVSVLLDIAGACPNISSQLLAQSVTNQNNQQVPVPTNRNGGSMVARVRDFVRMNPPEFLGFQVGEDPQNFIDNVKKIFGVIQVTDNGRVKLASYQLRDVAHIWFTQWKDNRGYFVFCKSLYSSNLRCQSRTSIRTFLSLYSSR</sequence>
<evidence type="ECO:0008006" key="3">
    <source>
        <dbReference type="Google" id="ProtNLM"/>
    </source>
</evidence>
<accession>A0AAF0R0T5</accession>
<name>A0AAF0R0T5_SOLVR</name>